<organism evidence="14 15">
    <name type="scientific">Amycolatopsis taiwanensis</name>
    <dbReference type="NCBI Taxonomy" id="342230"/>
    <lineage>
        <taxon>Bacteria</taxon>
        <taxon>Bacillati</taxon>
        <taxon>Actinomycetota</taxon>
        <taxon>Actinomycetes</taxon>
        <taxon>Pseudonocardiales</taxon>
        <taxon>Pseudonocardiaceae</taxon>
        <taxon>Amycolatopsis</taxon>
    </lineage>
</organism>
<keyword evidence="6" id="KW-0547">Nucleotide-binding</keyword>
<dbReference type="Proteomes" id="UP001165136">
    <property type="component" value="Unassembled WGS sequence"/>
</dbReference>
<feature type="domain" description="ABC transmembrane type-1" evidence="13">
    <location>
        <begin position="42"/>
        <end position="324"/>
    </location>
</feature>
<keyword evidence="4" id="KW-0997">Cell inner membrane</keyword>
<dbReference type="PANTHER" id="PTHR43394:SF1">
    <property type="entry name" value="ATP-BINDING CASSETTE SUB-FAMILY B MEMBER 10, MITOCHONDRIAL"/>
    <property type="match status" value="1"/>
</dbReference>
<keyword evidence="5 11" id="KW-0812">Transmembrane</keyword>
<dbReference type="GO" id="GO:0005886">
    <property type="term" value="C:plasma membrane"/>
    <property type="evidence" value="ECO:0007669"/>
    <property type="project" value="UniProtKB-SubCell"/>
</dbReference>
<dbReference type="GO" id="GO:0005524">
    <property type="term" value="F:ATP binding"/>
    <property type="evidence" value="ECO:0007669"/>
    <property type="project" value="UniProtKB-KW"/>
</dbReference>
<dbReference type="InterPro" id="IPR027417">
    <property type="entry name" value="P-loop_NTPase"/>
</dbReference>
<keyword evidence="9 11" id="KW-0472">Membrane</keyword>
<dbReference type="PROSITE" id="PS00211">
    <property type="entry name" value="ABC_TRANSPORTER_1"/>
    <property type="match status" value="1"/>
</dbReference>
<evidence type="ECO:0000256" key="5">
    <source>
        <dbReference type="ARBA" id="ARBA00022692"/>
    </source>
</evidence>
<dbReference type="CDD" id="cd18564">
    <property type="entry name" value="ABC_6TM_exporter_like"/>
    <property type="match status" value="1"/>
</dbReference>
<feature type="transmembrane region" description="Helical" evidence="11">
    <location>
        <begin position="40"/>
        <end position="62"/>
    </location>
</feature>
<dbReference type="PANTHER" id="PTHR43394">
    <property type="entry name" value="ATP-DEPENDENT PERMEASE MDL1, MITOCHONDRIAL"/>
    <property type="match status" value="1"/>
</dbReference>
<feature type="transmembrane region" description="Helical" evidence="11">
    <location>
        <begin position="167"/>
        <end position="194"/>
    </location>
</feature>
<reference evidence="14" key="1">
    <citation type="submission" date="2023-03" db="EMBL/GenBank/DDBJ databases">
        <title>Amycolatopsis taiwanensis NBRC 103393.</title>
        <authorList>
            <person name="Ichikawa N."/>
            <person name="Sato H."/>
            <person name="Tonouchi N."/>
        </authorList>
    </citation>
    <scope>NUCLEOTIDE SEQUENCE</scope>
    <source>
        <strain evidence="14">NBRC 103393</strain>
    </source>
</reference>
<dbReference type="PROSITE" id="PS50929">
    <property type="entry name" value="ABC_TM1F"/>
    <property type="match status" value="1"/>
</dbReference>
<gene>
    <name evidence="14" type="ORF">Atai01_52090</name>
</gene>
<dbReference type="InterPro" id="IPR036640">
    <property type="entry name" value="ABC1_TM_sf"/>
</dbReference>
<keyword evidence="8 11" id="KW-1133">Transmembrane helix</keyword>
<evidence type="ECO:0000313" key="14">
    <source>
        <dbReference type="EMBL" id="GLY68590.1"/>
    </source>
</evidence>
<evidence type="ECO:0000256" key="10">
    <source>
        <dbReference type="ARBA" id="ARBA00023455"/>
    </source>
</evidence>
<name>A0A9W6R6Z0_9PSEU</name>
<dbReference type="Gene3D" id="1.20.1560.10">
    <property type="entry name" value="ABC transporter type 1, transmembrane domain"/>
    <property type="match status" value="1"/>
</dbReference>
<dbReference type="SMART" id="SM00382">
    <property type="entry name" value="AAA"/>
    <property type="match status" value="1"/>
</dbReference>
<feature type="transmembrane region" description="Helical" evidence="11">
    <location>
        <begin position="264"/>
        <end position="286"/>
    </location>
</feature>
<keyword evidence="2" id="KW-0813">Transport</keyword>
<keyword evidence="3" id="KW-1003">Cell membrane</keyword>
<evidence type="ECO:0000256" key="9">
    <source>
        <dbReference type="ARBA" id="ARBA00023136"/>
    </source>
</evidence>
<comment type="caution">
    <text evidence="14">The sequence shown here is derived from an EMBL/GenBank/DDBJ whole genome shotgun (WGS) entry which is preliminary data.</text>
</comment>
<dbReference type="Gene3D" id="3.40.50.300">
    <property type="entry name" value="P-loop containing nucleotide triphosphate hydrolases"/>
    <property type="match status" value="1"/>
</dbReference>
<dbReference type="Pfam" id="PF00005">
    <property type="entry name" value="ABC_tran"/>
    <property type="match status" value="1"/>
</dbReference>
<evidence type="ECO:0000256" key="4">
    <source>
        <dbReference type="ARBA" id="ARBA00022519"/>
    </source>
</evidence>
<evidence type="ECO:0000256" key="2">
    <source>
        <dbReference type="ARBA" id="ARBA00022448"/>
    </source>
</evidence>
<evidence type="ECO:0000256" key="11">
    <source>
        <dbReference type="SAM" id="Phobius"/>
    </source>
</evidence>
<evidence type="ECO:0000256" key="3">
    <source>
        <dbReference type="ARBA" id="ARBA00022475"/>
    </source>
</evidence>
<feature type="transmembrane region" description="Helical" evidence="11">
    <location>
        <begin position="74"/>
        <end position="95"/>
    </location>
</feature>
<evidence type="ECO:0000313" key="15">
    <source>
        <dbReference type="Proteomes" id="UP001165136"/>
    </source>
</evidence>
<dbReference type="PROSITE" id="PS50893">
    <property type="entry name" value="ABC_TRANSPORTER_2"/>
    <property type="match status" value="1"/>
</dbReference>
<evidence type="ECO:0000259" key="13">
    <source>
        <dbReference type="PROSITE" id="PS50929"/>
    </source>
</evidence>
<dbReference type="SUPFAM" id="SSF52540">
    <property type="entry name" value="P-loop containing nucleoside triphosphate hydrolases"/>
    <property type="match status" value="1"/>
</dbReference>
<feature type="domain" description="ABC transporter" evidence="12">
    <location>
        <begin position="358"/>
        <end position="593"/>
    </location>
</feature>
<dbReference type="InterPro" id="IPR003439">
    <property type="entry name" value="ABC_transporter-like_ATP-bd"/>
</dbReference>
<evidence type="ECO:0000256" key="7">
    <source>
        <dbReference type="ARBA" id="ARBA00022840"/>
    </source>
</evidence>
<evidence type="ECO:0000256" key="8">
    <source>
        <dbReference type="ARBA" id="ARBA00022989"/>
    </source>
</evidence>
<dbReference type="FunFam" id="3.40.50.300:FF:000221">
    <property type="entry name" value="Multidrug ABC transporter ATP-binding protein"/>
    <property type="match status" value="1"/>
</dbReference>
<dbReference type="AlphaFoldDB" id="A0A9W6R6Z0"/>
<keyword evidence="15" id="KW-1185">Reference proteome</keyword>
<dbReference type="InterPro" id="IPR003593">
    <property type="entry name" value="AAA+_ATPase"/>
</dbReference>
<keyword evidence="7 14" id="KW-0067">ATP-binding</keyword>
<sequence length="608" mass="67587">MRRFFRLSENESELVESAPPMRVREIFRRFWPYARKYRRWLFVTFVLLMIAPALDTVALWFFKILVDRVLVPRDFGMFFVLGAAYVVLMLVMAVVEFADAYLSTWVAERFLLDLRTRVFTHLHELSVGFFERRRIGDVLSRMTGDVAAIEGLVLSGVTEALSYVFKIVMFTGALFFINAELALLSLVAVPAFLVTARKFSRMIKAASRAKRQRMGSVTVVAEQSLSNVALVRAYGQEKAEVERFHRENFGSFAAEMASTRLRALFSPLVDFLELAGVLLVLGFATWELAHGRVSLGGLLVFLGYLSQLYSPVRGFGGLTNSIFAASAGAERIVELLDQKPTVRDPEHPRPLDRAWGVVVFDDVTFRYPEASKDALRGVSFAALPGRTVALVGPSGAGKTTIGKLLLRFYDPDAGRITLDGNDLRDLSQEALRRNIAVVMQETLVLDGTVRENILWGKPDASEEELVAAARAADAHEFIMELPQGYDTRVGQRGRLLSGGQRQRVAIARAMIRDAPILLLDEPTVGLDAASSERVLAPLRRLMDGRTTIVVSHDLLTVRDADQILMLDHGGISESGTHAELIARDGGYARLFRLHKPDAAEPVLEQESA</sequence>
<dbReference type="InterPro" id="IPR011527">
    <property type="entry name" value="ABC1_TM_dom"/>
</dbReference>
<dbReference type="GO" id="GO:0015421">
    <property type="term" value="F:ABC-type oligopeptide transporter activity"/>
    <property type="evidence" value="ECO:0007669"/>
    <property type="project" value="TreeGrafter"/>
</dbReference>
<protein>
    <submittedName>
        <fullName evidence="14">ABC transporter ATP-binding protein</fullName>
    </submittedName>
</protein>
<evidence type="ECO:0000259" key="12">
    <source>
        <dbReference type="PROSITE" id="PS50893"/>
    </source>
</evidence>
<dbReference type="SUPFAM" id="SSF90123">
    <property type="entry name" value="ABC transporter transmembrane region"/>
    <property type="match status" value="1"/>
</dbReference>
<evidence type="ECO:0000256" key="6">
    <source>
        <dbReference type="ARBA" id="ARBA00022741"/>
    </source>
</evidence>
<dbReference type="Pfam" id="PF00664">
    <property type="entry name" value="ABC_membrane"/>
    <property type="match status" value="1"/>
</dbReference>
<comment type="similarity">
    <text evidence="10">Belongs to the ABC transporter superfamily. Siderophore-Fe(3+) uptake transporter (SIUT) (TC 3.A.1.21) family.</text>
</comment>
<comment type="subcellular location">
    <subcellularLocation>
        <location evidence="1">Cell inner membrane</location>
        <topology evidence="1">Multi-pass membrane protein</topology>
    </subcellularLocation>
</comment>
<accession>A0A9W6R6Z0</accession>
<dbReference type="InterPro" id="IPR039421">
    <property type="entry name" value="Type_1_exporter"/>
</dbReference>
<dbReference type="EMBL" id="BSTI01000012">
    <property type="protein sequence ID" value="GLY68590.1"/>
    <property type="molecule type" value="Genomic_DNA"/>
</dbReference>
<dbReference type="InterPro" id="IPR017871">
    <property type="entry name" value="ABC_transporter-like_CS"/>
</dbReference>
<dbReference type="GO" id="GO:0016887">
    <property type="term" value="F:ATP hydrolysis activity"/>
    <property type="evidence" value="ECO:0007669"/>
    <property type="project" value="InterPro"/>
</dbReference>
<proteinExistence type="inferred from homology"/>
<evidence type="ECO:0000256" key="1">
    <source>
        <dbReference type="ARBA" id="ARBA00004429"/>
    </source>
</evidence>